<evidence type="ECO:0000313" key="3">
    <source>
        <dbReference type="Proteomes" id="UP000027341"/>
    </source>
</evidence>
<accession>A0A066ZSP9</accession>
<keyword evidence="3" id="KW-1185">Reference proteome</keyword>
<comment type="caution">
    <text evidence="2">The sequence shown here is derived from an EMBL/GenBank/DDBJ whole genome shotgun (WGS) entry which is preliminary data.</text>
</comment>
<feature type="transmembrane region" description="Helical" evidence="1">
    <location>
        <begin position="79"/>
        <end position="98"/>
    </location>
</feature>
<protein>
    <submittedName>
        <fullName evidence="2">Uncharacterized protein</fullName>
    </submittedName>
</protein>
<organism evidence="2 3">
    <name type="scientific">Hydrogenovibrio marinus</name>
    <dbReference type="NCBI Taxonomy" id="28885"/>
    <lineage>
        <taxon>Bacteria</taxon>
        <taxon>Pseudomonadati</taxon>
        <taxon>Pseudomonadota</taxon>
        <taxon>Gammaproteobacteria</taxon>
        <taxon>Thiotrichales</taxon>
        <taxon>Piscirickettsiaceae</taxon>
        <taxon>Hydrogenovibrio</taxon>
    </lineage>
</organism>
<keyword evidence="1" id="KW-0812">Transmembrane</keyword>
<name>A0A066ZSP9_HYDMR</name>
<evidence type="ECO:0000256" key="1">
    <source>
        <dbReference type="SAM" id="Phobius"/>
    </source>
</evidence>
<keyword evidence="1" id="KW-1133">Transmembrane helix</keyword>
<evidence type="ECO:0000313" key="2">
    <source>
        <dbReference type="EMBL" id="KDN96833.1"/>
    </source>
</evidence>
<feature type="transmembrane region" description="Helical" evidence="1">
    <location>
        <begin position="52"/>
        <end position="73"/>
    </location>
</feature>
<reference evidence="2 3" key="1">
    <citation type="submission" date="2014-04" db="EMBL/GenBank/DDBJ databases">
        <title>Draft genome sequence of Hydrogenovibrio marinus MH-110, a model organism for aerobic H2 metabolism.</title>
        <authorList>
            <person name="Cha H.J."/>
            <person name="Jo B.H."/>
            <person name="Hwang B.H."/>
        </authorList>
    </citation>
    <scope>NUCLEOTIDE SEQUENCE [LARGE SCALE GENOMIC DNA]</scope>
    <source>
        <strain evidence="2 3">MH-110</strain>
    </source>
</reference>
<proteinExistence type="predicted"/>
<keyword evidence="1" id="KW-0472">Membrane</keyword>
<gene>
    <name evidence="2" type="ORF">EI16_11390</name>
</gene>
<dbReference type="Proteomes" id="UP000027341">
    <property type="component" value="Unassembled WGS sequence"/>
</dbReference>
<sequence>MAEEQLDETVQIEDEAIPLKPTAEEMLERLHDVELGDLDLKQLTEEAKGNQAWLFVMTMPVSALFLVIVTLLGTFLTGYFIASFIIGATFVFLIGQMLDQYERKFKNLARIEAMKRIEAVEGEYGLLPHFNDFLPTKYRHLWQTVRRKNFIYIEQYIAAMKLLQNKLDREKFIYIWRLKHPETDPNHEPEE</sequence>
<dbReference type="EMBL" id="JMIU01000001">
    <property type="protein sequence ID" value="KDN96833.1"/>
    <property type="molecule type" value="Genomic_DNA"/>
</dbReference>
<dbReference type="AlphaFoldDB" id="A0A066ZSP9"/>
<dbReference type="RefSeq" id="WP_029907922.1">
    <property type="nucleotide sequence ID" value="NZ_AP020335.1"/>
</dbReference>
<dbReference type="STRING" id="28885.EI16_11390"/>